<dbReference type="CDD" id="cd12913">
    <property type="entry name" value="PDC1_MCP_like"/>
    <property type="match status" value="1"/>
</dbReference>
<dbReference type="InterPro" id="IPR033479">
    <property type="entry name" value="dCache_1"/>
</dbReference>
<evidence type="ECO:0000256" key="7">
    <source>
        <dbReference type="ARBA" id="ARBA00023224"/>
    </source>
</evidence>
<evidence type="ECO:0000256" key="5">
    <source>
        <dbReference type="ARBA" id="ARBA00022989"/>
    </source>
</evidence>
<evidence type="ECO:0000256" key="9">
    <source>
        <dbReference type="PROSITE-ProRule" id="PRU00284"/>
    </source>
</evidence>
<dbReference type="SMART" id="SM00304">
    <property type="entry name" value="HAMP"/>
    <property type="match status" value="1"/>
</dbReference>
<dbReference type="Gene3D" id="1.10.287.950">
    <property type="entry name" value="Methyl-accepting chemotaxis protein"/>
    <property type="match status" value="1"/>
</dbReference>
<evidence type="ECO:0000259" key="12">
    <source>
        <dbReference type="PROSITE" id="PS50885"/>
    </source>
</evidence>
<dbReference type="AlphaFoldDB" id="A0A318KPL6"/>
<keyword evidence="6 10" id="KW-0472">Membrane</keyword>
<feature type="transmembrane region" description="Helical" evidence="10">
    <location>
        <begin position="312"/>
        <end position="335"/>
    </location>
</feature>
<dbReference type="Pfam" id="PF02743">
    <property type="entry name" value="dCache_1"/>
    <property type="match status" value="1"/>
</dbReference>
<dbReference type="Pfam" id="PF00015">
    <property type="entry name" value="MCPsignal"/>
    <property type="match status" value="1"/>
</dbReference>
<evidence type="ECO:0000313" key="14">
    <source>
        <dbReference type="Proteomes" id="UP000247555"/>
    </source>
</evidence>
<dbReference type="InterPro" id="IPR003660">
    <property type="entry name" value="HAMP_dom"/>
</dbReference>
<evidence type="ECO:0000256" key="10">
    <source>
        <dbReference type="SAM" id="Phobius"/>
    </source>
</evidence>
<keyword evidence="5 10" id="KW-1133">Transmembrane helix</keyword>
<comment type="similarity">
    <text evidence="8">Belongs to the methyl-accepting chemotaxis (MCP) protein family.</text>
</comment>
<gene>
    <name evidence="13" type="ORF">DFR34_11655</name>
</gene>
<dbReference type="GO" id="GO:0006935">
    <property type="term" value="P:chemotaxis"/>
    <property type="evidence" value="ECO:0007669"/>
    <property type="project" value="UniProtKB-KW"/>
</dbReference>
<evidence type="ECO:0000256" key="3">
    <source>
        <dbReference type="ARBA" id="ARBA00022500"/>
    </source>
</evidence>
<reference evidence="13 14" key="1">
    <citation type="submission" date="2018-05" db="EMBL/GenBank/DDBJ databases">
        <title>Genomic Encyclopedia of Type Strains, Phase IV (KMG-IV): sequencing the most valuable type-strain genomes for metagenomic binning, comparative biology and taxonomic classification.</title>
        <authorList>
            <person name="Goeker M."/>
        </authorList>
    </citation>
    <scope>NUCLEOTIDE SEQUENCE [LARGE SCALE GENOMIC DNA]</scope>
    <source>
        <strain evidence="13 14">DSM 29661</strain>
    </source>
</reference>
<dbReference type="PANTHER" id="PTHR32089:SF112">
    <property type="entry name" value="LYSOZYME-LIKE PROTEIN-RELATED"/>
    <property type="match status" value="1"/>
</dbReference>
<dbReference type="SMART" id="SM00283">
    <property type="entry name" value="MA"/>
    <property type="match status" value="1"/>
</dbReference>
<keyword evidence="3" id="KW-0145">Chemotaxis</keyword>
<dbReference type="Pfam" id="PF00672">
    <property type="entry name" value="HAMP"/>
    <property type="match status" value="1"/>
</dbReference>
<accession>A0A318KPL6</accession>
<dbReference type="OrthoDB" id="8576332at2"/>
<evidence type="ECO:0000256" key="2">
    <source>
        <dbReference type="ARBA" id="ARBA00022475"/>
    </source>
</evidence>
<keyword evidence="2" id="KW-1003">Cell membrane</keyword>
<dbReference type="RefSeq" id="WP_110391343.1">
    <property type="nucleotide sequence ID" value="NZ_QJKI01000016.1"/>
</dbReference>
<proteinExistence type="inferred from homology"/>
<sequence length="664" mass="71613">MTLFAHSIRNRITFLAVCIAACIFVLSMLVSTLDSRDNALKGAQDNARLLAEREAARLEGELKRAFASARTLAHTLQGMKAAGTPPSREQIDHAMREMLQQTPDVLAYGSLWEPNALDGRDSEYAGRAPSHDKTGRYLPYWNRASGQIAVEPLVDYDKPGANDWYVVPQKTLQDIFTDPYPYKVAGREVWVATVSTPVLVSGKFAGIVALDYPLEGLQKSLANVRPFASGYAALVSNGGFYASHPNDKLLGKKADTLSPQALEAIAQGKPYQFEAAGQMYVFAPLHLGNGAAPWSMMVSFPMAAVLADGNQLVIKMAIIGLIGVAVMTLVLTLGIRKMIRPLEKLTLTVSELEGDLTVRLPVSRKDEIGQIAQAFNVFMGRLQPVVRDIRTHSESVDQTGRALAELTQTIADRSHQQSQASQSTASAMEEIATGISHVANSAHQAGVEAEATEDFIDDATASIQGMAKDIRAVNATIGEVKTRVSQLDVNAREIDRIAQAIQDIAEQTNLLALNAAIEAARAGEQGRGFAVVADEVRKLAERTTQATLEIGKLLQTIQKETGLVVDVVEHAANSTDAGATRSDETVKLIDMIHQRVQSMAAQTSAIAQASAQQAQACNEVAMHVETISAAAQENDQAVSEAEVSVRSMCQKVTQLGDKVRMFKV</sequence>
<dbReference type="Gene3D" id="3.30.450.20">
    <property type="entry name" value="PAS domain"/>
    <property type="match status" value="2"/>
</dbReference>
<feature type="transmembrane region" description="Helical" evidence="10">
    <location>
        <begin position="12"/>
        <end position="30"/>
    </location>
</feature>
<dbReference type="CDD" id="cd11386">
    <property type="entry name" value="MCP_signal"/>
    <property type="match status" value="1"/>
</dbReference>
<dbReference type="SUPFAM" id="SSF58104">
    <property type="entry name" value="Methyl-accepting chemotaxis protein (MCP) signaling domain"/>
    <property type="match status" value="1"/>
</dbReference>
<keyword evidence="7 9" id="KW-0807">Transducer</keyword>
<dbReference type="Proteomes" id="UP000247555">
    <property type="component" value="Unassembled WGS sequence"/>
</dbReference>
<name>A0A318KPL6_9NEIS</name>
<dbReference type="PRINTS" id="PR00260">
    <property type="entry name" value="CHEMTRNSDUCR"/>
</dbReference>
<dbReference type="PROSITE" id="PS50885">
    <property type="entry name" value="HAMP"/>
    <property type="match status" value="1"/>
</dbReference>
<evidence type="ECO:0000313" key="13">
    <source>
        <dbReference type="EMBL" id="PXX77675.1"/>
    </source>
</evidence>
<dbReference type="PANTHER" id="PTHR32089">
    <property type="entry name" value="METHYL-ACCEPTING CHEMOTAXIS PROTEIN MCPB"/>
    <property type="match status" value="1"/>
</dbReference>
<keyword evidence="4 10" id="KW-0812">Transmembrane</keyword>
<organism evidence="13 14">
    <name type="scientific">Rivihabitans pingtungensis</name>
    <dbReference type="NCBI Taxonomy" id="1054498"/>
    <lineage>
        <taxon>Bacteria</taxon>
        <taxon>Pseudomonadati</taxon>
        <taxon>Pseudomonadota</taxon>
        <taxon>Betaproteobacteria</taxon>
        <taxon>Neisseriales</taxon>
        <taxon>Aquaspirillaceae</taxon>
        <taxon>Rivihabitans</taxon>
    </lineage>
</organism>
<feature type="domain" description="HAMP" evidence="12">
    <location>
        <begin position="336"/>
        <end position="387"/>
    </location>
</feature>
<evidence type="ECO:0000256" key="4">
    <source>
        <dbReference type="ARBA" id="ARBA00022692"/>
    </source>
</evidence>
<comment type="caution">
    <text evidence="13">The sequence shown here is derived from an EMBL/GenBank/DDBJ whole genome shotgun (WGS) entry which is preliminary data.</text>
</comment>
<evidence type="ECO:0000256" key="6">
    <source>
        <dbReference type="ARBA" id="ARBA00023136"/>
    </source>
</evidence>
<dbReference type="GO" id="GO:0007165">
    <property type="term" value="P:signal transduction"/>
    <property type="evidence" value="ECO:0007669"/>
    <property type="project" value="UniProtKB-KW"/>
</dbReference>
<keyword evidence="14" id="KW-1185">Reference proteome</keyword>
<protein>
    <submittedName>
        <fullName evidence="13">Methyl-accepting chemotaxis sensory transducer with Cache sensor</fullName>
    </submittedName>
</protein>
<dbReference type="EMBL" id="QJKI01000016">
    <property type="protein sequence ID" value="PXX77675.1"/>
    <property type="molecule type" value="Genomic_DNA"/>
</dbReference>
<evidence type="ECO:0000259" key="11">
    <source>
        <dbReference type="PROSITE" id="PS50111"/>
    </source>
</evidence>
<comment type="subcellular location">
    <subcellularLocation>
        <location evidence="1">Cell membrane</location>
        <topology evidence="1">Multi-pass membrane protein</topology>
    </subcellularLocation>
</comment>
<dbReference type="InterPro" id="IPR004090">
    <property type="entry name" value="Chemotax_Me-accpt_rcpt"/>
</dbReference>
<dbReference type="GO" id="GO:0004888">
    <property type="term" value="F:transmembrane signaling receptor activity"/>
    <property type="evidence" value="ECO:0007669"/>
    <property type="project" value="InterPro"/>
</dbReference>
<dbReference type="FunFam" id="1.10.287.950:FF:000001">
    <property type="entry name" value="Methyl-accepting chemotaxis sensory transducer"/>
    <property type="match status" value="1"/>
</dbReference>
<evidence type="ECO:0000256" key="8">
    <source>
        <dbReference type="ARBA" id="ARBA00029447"/>
    </source>
</evidence>
<dbReference type="CDD" id="cd06225">
    <property type="entry name" value="HAMP"/>
    <property type="match status" value="1"/>
</dbReference>
<dbReference type="InterPro" id="IPR004089">
    <property type="entry name" value="MCPsignal_dom"/>
</dbReference>
<dbReference type="GO" id="GO:0005886">
    <property type="term" value="C:plasma membrane"/>
    <property type="evidence" value="ECO:0007669"/>
    <property type="project" value="UniProtKB-SubCell"/>
</dbReference>
<feature type="domain" description="Methyl-accepting transducer" evidence="11">
    <location>
        <begin position="392"/>
        <end position="628"/>
    </location>
</feature>
<dbReference type="PROSITE" id="PS50111">
    <property type="entry name" value="CHEMOTAXIS_TRANSDUC_2"/>
    <property type="match status" value="1"/>
</dbReference>
<evidence type="ECO:0000256" key="1">
    <source>
        <dbReference type="ARBA" id="ARBA00004651"/>
    </source>
</evidence>